<evidence type="ECO:0000313" key="3">
    <source>
        <dbReference type="Proteomes" id="UP000794436"/>
    </source>
</evidence>
<evidence type="ECO:0000313" key="2">
    <source>
        <dbReference type="EMBL" id="TMW56836.1"/>
    </source>
</evidence>
<keyword evidence="3" id="KW-1185">Reference proteome</keyword>
<keyword evidence="1" id="KW-0175">Coiled coil</keyword>
<protein>
    <submittedName>
        <fullName evidence="2">Uncharacterized protein</fullName>
    </submittedName>
</protein>
<comment type="caution">
    <text evidence="2">The sequence shown here is derived from an EMBL/GenBank/DDBJ whole genome shotgun (WGS) entry which is preliminary data.</text>
</comment>
<dbReference type="EMBL" id="SPLM01000145">
    <property type="protein sequence ID" value="TMW56836.1"/>
    <property type="molecule type" value="Genomic_DNA"/>
</dbReference>
<reference evidence="2" key="1">
    <citation type="submission" date="2019-03" db="EMBL/GenBank/DDBJ databases">
        <title>Long read genome sequence of the mycoparasitic Pythium oligandrum ATCC 38472 isolated from sugarbeet rhizosphere.</title>
        <authorList>
            <person name="Gaulin E."/>
        </authorList>
    </citation>
    <scope>NUCLEOTIDE SEQUENCE</scope>
    <source>
        <strain evidence="2">ATCC 38472_TT</strain>
    </source>
</reference>
<evidence type="ECO:0000256" key="1">
    <source>
        <dbReference type="SAM" id="Coils"/>
    </source>
</evidence>
<organism evidence="2 3">
    <name type="scientific">Pythium oligandrum</name>
    <name type="common">Mycoparasitic fungus</name>
    <dbReference type="NCBI Taxonomy" id="41045"/>
    <lineage>
        <taxon>Eukaryota</taxon>
        <taxon>Sar</taxon>
        <taxon>Stramenopiles</taxon>
        <taxon>Oomycota</taxon>
        <taxon>Peronosporomycetes</taxon>
        <taxon>Pythiales</taxon>
        <taxon>Pythiaceae</taxon>
        <taxon>Pythium</taxon>
    </lineage>
</organism>
<name>A0A8K1FC60_PYTOL</name>
<dbReference type="AlphaFoldDB" id="A0A8K1FC60"/>
<sequence>MRVSEILDKTHQEAQEELERRLLQKDEALKEKDDALNKKDDVITRLQEDLAAFRAEATAKLNEITEQNKETHLQNCALKATADDQRSDIKKLIRFTDNISIKKDNAIAVAEDSRNQTLALSEVALHQHERMYQMCQEPVLNPSNPSLVQGNAWFYRRNADRSIDLVLKVGQRRTVMNFLQRYVGWKQLVEFHLYGSGVNYRIAIKEALKRHVATLIESANRSVQRTTEKATSYIEKYQKMEQQLAVAIAQKDGTVQPIASNNERPDGKLTREQKEAIKQEMAAHNQQLRAEHQQRLDALKAEIREHNRTVSKADVKRSIRSEVAALTAPVLFTSMKAWMAFKGTASAQPDEVSFKELNNRISKVEMEMKEAIPNVDRAREFFAALENVPELNMDTVFTSSRFAVELASSDTHLNSEHNDSELHIDEDTGVRTMVGFTWHNHPLIRFSKIREFLESFDEKAKDVPIVVDEELTSVHILEEILEFLKMEESEDKFEDIALKQLNEA</sequence>
<dbReference type="Proteomes" id="UP000794436">
    <property type="component" value="Unassembled WGS sequence"/>
</dbReference>
<feature type="coiled-coil region" evidence="1">
    <location>
        <begin position="11"/>
        <end position="74"/>
    </location>
</feature>
<accession>A0A8K1FC60</accession>
<feature type="coiled-coil region" evidence="1">
    <location>
        <begin position="271"/>
        <end position="316"/>
    </location>
</feature>
<gene>
    <name evidence="2" type="ORF">Poli38472_006846</name>
</gene>
<proteinExistence type="predicted"/>